<proteinExistence type="predicted"/>
<name>A0AA39PNB2_9AGAR</name>
<reference evidence="1" key="1">
    <citation type="submission" date="2023-06" db="EMBL/GenBank/DDBJ databases">
        <authorList>
            <consortium name="Lawrence Berkeley National Laboratory"/>
            <person name="Ahrendt S."/>
            <person name="Sahu N."/>
            <person name="Indic B."/>
            <person name="Wong-Bajracharya J."/>
            <person name="Merenyi Z."/>
            <person name="Ke H.-M."/>
            <person name="Monk M."/>
            <person name="Kocsube S."/>
            <person name="Drula E."/>
            <person name="Lipzen A."/>
            <person name="Balint B."/>
            <person name="Henrissat B."/>
            <person name="Andreopoulos B."/>
            <person name="Martin F.M."/>
            <person name="Harder C.B."/>
            <person name="Rigling D."/>
            <person name="Ford K.L."/>
            <person name="Foster G.D."/>
            <person name="Pangilinan J."/>
            <person name="Papanicolaou A."/>
            <person name="Barry K."/>
            <person name="LaButti K."/>
            <person name="Viragh M."/>
            <person name="Koriabine M."/>
            <person name="Yan M."/>
            <person name="Riley R."/>
            <person name="Champramary S."/>
            <person name="Plett K.L."/>
            <person name="Tsai I.J."/>
            <person name="Slot J."/>
            <person name="Sipos G."/>
            <person name="Plett J."/>
            <person name="Nagy L.G."/>
            <person name="Grigoriev I.V."/>
        </authorList>
    </citation>
    <scope>NUCLEOTIDE SEQUENCE</scope>
    <source>
        <strain evidence="1">HWK02</strain>
    </source>
</reference>
<organism evidence="1 2">
    <name type="scientific">Armillaria luteobubalina</name>
    <dbReference type="NCBI Taxonomy" id="153913"/>
    <lineage>
        <taxon>Eukaryota</taxon>
        <taxon>Fungi</taxon>
        <taxon>Dikarya</taxon>
        <taxon>Basidiomycota</taxon>
        <taxon>Agaricomycotina</taxon>
        <taxon>Agaricomycetes</taxon>
        <taxon>Agaricomycetidae</taxon>
        <taxon>Agaricales</taxon>
        <taxon>Marasmiineae</taxon>
        <taxon>Physalacriaceae</taxon>
        <taxon>Armillaria</taxon>
    </lineage>
</organism>
<protein>
    <submittedName>
        <fullName evidence="1">Uncharacterized protein</fullName>
    </submittedName>
</protein>
<dbReference type="EMBL" id="JAUEPU010000046">
    <property type="protein sequence ID" value="KAK0486709.1"/>
    <property type="molecule type" value="Genomic_DNA"/>
</dbReference>
<dbReference type="AlphaFoldDB" id="A0AA39PNB2"/>
<dbReference type="Proteomes" id="UP001175228">
    <property type="component" value="Unassembled WGS sequence"/>
</dbReference>
<keyword evidence="2" id="KW-1185">Reference proteome</keyword>
<accession>A0AA39PNB2</accession>
<evidence type="ECO:0000313" key="1">
    <source>
        <dbReference type="EMBL" id="KAK0486709.1"/>
    </source>
</evidence>
<comment type="caution">
    <text evidence="1">The sequence shown here is derived from an EMBL/GenBank/DDBJ whole genome shotgun (WGS) entry which is preliminary data.</text>
</comment>
<evidence type="ECO:0000313" key="2">
    <source>
        <dbReference type="Proteomes" id="UP001175228"/>
    </source>
</evidence>
<gene>
    <name evidence="1" type="ORF">EDD18DRAFT_1111107</name>
</gene>
<sequence length="133" mass="15019">MLGLWADPRNSQSAHDKLDEWMIHRMEQIAQSEAQAITKDGYLQSASRPVDAQFILDFDLSAIHGQLKQQAEGTMRIMSSFAVSLHTLKSNLVLRTSRRSKIVASLMLCPRFCKCLIWAYKPIKGRLSGSNVK</sequence>